<dbReference type="InterPro" id="IPR000210">
    <property type="entry name" value="BTB/POZ_dom"/>
</dbReference>
<comment type="similarity">
    <text evidence="2">Belongs to the Tdpoz family.</text>
</comment>
<dbReference type="Pfam" id="PF22486">
    <property type="entry name" value="MATH_2"/>
    <property type="match status" value="1"/>
</dbReference>
<gene>
    <name evidence="4" type="ORF">HU200_065799</name>
</gene>
<dbReference type="InterPro" id="IPR002083">
    <property type="entry name" value="MATH/TRAF_dom"/>
</dbReference>
<comment type="pathway">
    <text evidence="1">Protein modification; protein ubiquitination.</text>
</comment>
<dbReference type="Proteomes" id="UP000636709">
    <property type="component" value="Unassembled WGS sequence"/>
</dbReference>
<reference evidence="4" key="1">
    <citation type="submission" date="2020-07" db="EMBL/GenBank/DDBJ databases">
        <title>Genome sequence and genetic diversity analysis of an under-domesticated orphan crop, white fonio (Digitaria exilis).</title>
        <authorList>
            <person name="Bennetzen J.L."/>
            <person name="Chen S."/>
            <person name="Ma X."/>
            <person name="Wang X."/>
            <person name="Yssel A.E.J."/>
            <person name="Chaluvadi S.R."/>
            <person name="Johnson M."/>
            <person name="Gangashetty P."/>
            <person name="Hamidou F."/>
            <person name="Sanogo M.D."/>
            <person name="Zwaenepoel A."/>
            <person name="Wallace J."/>
            <person name="Van De Peer Y."/>
            <person name="Van Deynze A."/>
        </authorList>
    </citation>
    <scope>NUCLEOTIDE SEQUENCE</scope>
    <source>
        <tissue evidence="4">Leaves</tissue>
    </source>
</reference>
<proteinExistence type="inferred from homology"/>
<evidence type="ECO:0000259" key="3">
    <source>
        <dbReference type="PROSITE" id="PS50097"/>
    </source>
</evidence>
<evidence type="ECO:0000313" key="4">
    <source>
        <dbReference type="EMBL" id="KAF8646575.1"/>
    </source>
</evidence>
<organism evidence="4 5">
    <name type="scientific">Digitaria exilis</name>
    <dbReference type="NCBI Taxonomy" id="1010633"/>
    <lineage>
        <taxon>Eukaryota</taxon>
        <taxon>Viridiplantae</taxon>
        <taxon>Streptophyta</taxon>
        <taxon>Embryophyta</taxon>
        <taxon>Tracheophyta</taxon>
        <taxon>Spermatophyta</taxon>
        <taxon>Magnoliopsida</taxon>
        <taxon>Liliopsida</taxon>
        <taxon>Poales</taxon>
        <taxon>Poaceae</taxon>
        <taxon>PACMAD clade</taxon>
        <taxon>Panicoideae</taxon>
        <taxon>Panicodae</taxon>
        <taxon>Paniceae</taxon>
        <taxon>Anthephorinae</taxon>
        <taxon>Digitaria</taxon>
    </lineage>
</organism>
<dbReference type="SMART" id="SM00225">
    <property type="entry name" value="BTB"/>
    <property type="match status" value="2"/>
</dbReference>
<dbReference type="EMBL" id="JACEFO010002892">
    <property type="protein sequence ID" value="KAF8646575.1"/>
    <property type="molecule type" value="Genomic_DNA"/>
</dbReference>
<dbReference type="SUPFAM" id="SSF49599">
    <property type="entry name" value="TRAF domain-like"/>
    <property type="match status" value="1"/>
</dbReference>
<dbReference type="CDD" id="cd00121">
    <property type="entry name" value="MATH"/>
    <property type="match status" value="1"/>
</dbReference>
<dbReference type="Pfam" id="PF00651">
    <property type="entry name" value="BTB"/>
    <property type="match status" value="2"/>
</dbReference>
<dbReference type="InterPro" id="IPR011333">
    <property type="entry name" value="SKP1/BTB/POZ_sf"/>
</dbReference>
<dbReference type="PROSITE" id="PS50097">
    <property type="entry name" value="BTB"/>
    <property type="match status" value="2"/>
</dbReference>
<sequence length="422" mass="46157">MRQPASRMRPPLTPELAIPTSVISTVPASDNGRHLGVLLDSKDDCDVSFIVDGEAFSAHRAVLAARSPMFKELLGSMARSLRVAHYASEARPAARPCSARRFPSLEFKLDFSGTKNIPVGEAVYSNNFSAGGHVWRIASFQDYLSIYLELTSKSRHAVKAICDLFVMETDGSPSSSHADRFVQSYQNKPDGGRRGRYKWGNRQLAKRGDLESPRHVAADGRVTIMCVVIVVVRDGHGDPLAVPPSDIGAHLGRLLDYCAAEDDTSDVSFVVGGETFAAHRAVLAARSPVLKAQLFGPMADAKMPSITLHEIAPVTFKAMLRFVYTDSLPCADGGLVEDLLAVADRYALDRLKLWCARKIWDNVSVDTVAATLDCAETYNCPELKMKCVAFLVVNFKKAVLTDGFVRLAQKFPSILAELREKV</sequence>
<dbReference type="OrthoDB" id="6359816at2759"/>
<dbReference type="InterPro" id="IPR008974">
    <property type="entry name" value="TRAF-like"/>
</dbReference>
<dbReference type="Gene3D" id="2.60.210.10">
    <property type="entry name" value="Apoptosis, Tumor Necrosis Factor Receptor Associated Protein 2, Chain A"/>
    <property type="match status" value="1"/>
</dbReference>
<protein>
    <recommendedName>
        <fullName evidence="3">BTB domain-containing protein</fullName>
    </recommendedName>
</protein>
<dbReference type="PANTHER" id="PTHR26379:SF469">
    <property type="entry name" value="MAB1"/>
    <property type="match status" value="1"/>
</dbReference>
<feature type="domain" description="BTB" evidence="3">
    <location>
        <begin position="265"/>
        <end position="332"/>
    </location>
</feature>
<evidence type="ECO:0000313" key="5">
    <source>
        <dbReference type="Proteomes" id="UP000636709"/>
    </source>
</evidence>
<evidence type="ECO:0000256" key="1">
    <source>
        <dbReference type="ARBA" id="ARBA00004906"/>
    </source>
</evidence>
<dbReference type="SUPFAM" id="SSF54695">
    <property type="entry name" value="POZ domain"/>
    <property type="match status" value="2"/>
</dbReference>
<dbReference type="Gene3D" id="3.30.710.10">
    <property type="entry name" value="Potassium Channel Kv1.1, Chain A"/>
    <property type="match status" value="2"/>
</dbReference>
<dbReference type="Pfam" id="PF24570">
    <property type="entry name" value="BACK_BPM_SPOP"/>
    <property type="match status" value="1"/>
</dbReference>
<name>A0A834ZZH0_9POAL</name>
<dbReference type="InterPro" id="IPR056423">
    <property type="entry name" value="BACK_BPM_SPOP"/>
</dbReference>
<dbReference type="AlphaFoldDB" id="A0A834ZZH0"/>
<evidence type="ECO:0000256" key="2">
    <source>
        <dbReference type="ARBA" id="ARBA00010846"/>
    </source>
</evidence>
<dbReference type="PANTHER" id="PTHR26379">
    <property type="entry name" value="BTB/POZ AND MATH DOMAIN-CONTAINING PROTEIN 1"/>
    <property type="match status" value="1"/>
</dbReference>
<dbReference type="GO" id="GO:0016567">
    <property type="term" value="P:protein ubiquitination"/>
    <property type="evidence" value="ECO:0007669"/>
    <property type="project" value="InterPro"/>
</dbReference>
<keyword evidence="5" id="KW-1185">Reference proteome</keyword>
<dbReference type="Gene3D" id="1.25.40.420">
    <property type="match status" value="1"/>
</dbReference>
<comment type="caution">
    <text evidence="4">The sequence shown here is derived from an EMBL/GenBank/DDBJ whole genome shotgun (WGS) entry which is preliminary data.</text>
</comment>
<dbReference type="InterPro" id="IPR045005">
    <property type="entry name" value="BPM1-6"/>
</dbReference>
<feature type="domain" description="BTB" evidence="3">
    <location>
        <begin position="45"/>
        <end position="121"/>
    </location>
</feature>
<accession>A0A834ZZH0</accession>